<keyword evidence="3 6" id="KW-0812">Transmembrane</keyword>
<dbReference type="SUPFAM" id="SSF103473">
    <property type="entry name" value="MFS general substrate transporter"/>
    <property type="match status" value="1"/>
</dbReference>
<feature type="transmembrane region" description="Helical" evidence="6">
    <location>
        <begin position="216"/>
        <end position="237"/>
    </location>
</feature>
<feature type="transmembrane region" description="Helical" evidence="6">
    <location>
        <begin position="273"/>
        <end position="292"/>
    </location>
</feature>
<keyword evidence="2" id="KW-0813">Transport</keyword>
<feature type="transmembrane region" description="Helical" evidence="6">
    <location>
        <begin position="77"/>
        <end position="95"/>
    </location>
</feature>
<name>A0A942TH84_9BACI</name>
<dbReference type="PANTHER" id="PTHR23531:SF1">
    <property type="entry name" value="QUINOLENE RESISTANCE PROTEIN NORA"/>
    <property type="match status" value="1"/>
</dbReference>
<feature type="domain" description="Major facilitator superfamily (MFS) profile" evidence="7">
    <location>
        <begin position="10"/>
        <end position="389"/>
    </location>
</feature>
<accession>A0A942TH84</accession>
<evidence type="ECO:0000256" key="2">
    <source>
        <dbReference type="ARBA" id="ARBA00022448"/>
    </source>
</evidence>
<feature type="transmembrane region" description="Helical" evidence="6">
    <location>
        <begin position="243"/>
        <end position="261"/>
    </location>
</feature>
<evidence type="ECO:0000256" key="1">
    <source>
        <dbReference type="ARBA" id="ARBA00004651"/>
    </source>
</evidence>
<reference evidence="8 9" key="1">
    <citation type="submission" date="2021-05" db="EMBL/GenBank/DDBJ databases">
        <title>Novel Bacillus species.</title>
        <authorList>
            <person name="Liu G."/>
        </authorList>
    </citation>
    <scope>NUCLEOTIDE SEQUENCE [LARGE SCALE GENOMIC DNA]</scope>
    <source>
        <strain evidence="9">FJAT-49780</strain>
    </source>
</reference>
<feature type="transmembrane region" description="Helical" evidence="6">
    <location>
        <begin position="298"/>
        <end position="315"/>
    </location>
</feature>
<organism evidence="8 9">
    <name type="scientific">Lederbergia citri</name>
    <dbReference type="NCBI Taxonomy" id="2833580"/>
    <lineage>
        <taxon>Bacteria</taxon>
        <taxon>Bacillati</taxon>
        <taxon>Bacillota</taxon>
        <taxon>Bacilli</taxon>
        <taxon>Bacillales</taxon>
        <taxon>Bacillaceae</taxon>
        <taxon>Lederbergia</taxon>
    </lineage>
</organism>
<dbReference type="InterPro" id="IPR052714">
    <property type="entry name" value="MFS_Exporter"/>
</dbReference>
<evidence type="ECO:0000259" key="7">
    <source>
        <dbReference type="PROSITE" id="PS50850"/>
    </source>
</evidence>
<comment type="subcellular location">
    <subcellularLocation>
        <location evidence="1">Cell membrane</location>
        <topology evidence="1">Multi-pass membrane protein</topology>
    </subcellularLocation>
</comment>
<feature type="transmembrane region" description="Helical" evidence="6">
    <location>
        <begin position="12"/>
        <end position="35"/>
    </location>
</feature>
<dbReference type="InterPro" id="IPR011701">
    <property type="entry name" value="MFS"/>
</dbReference>
<dbReference type="GO" id="GO:0022857">
    <property type="term" value="F:transmembrane transporter activity"/>
    <property type="evidence" value="ECO:0007669"/>
    <property type="project" value="InterPro"/>
</dbReference>
<feature type="transmembrane region" description="Helical" evidence="6">
    <location>
        <begin position="363"/>
        <end position="384"/>
    </location>
</feature>
<evidence type="ECO:0000313" key="8">
    <source>
        <dbReference type="EMBL" id="MBS4196726.1"/>
    </source>
</evidence>
<dbReference type="AlphaFoldDB" id="A0A942TH84"/>
<feature type="transmembrane region" description="Helical" evidence="6">
    <location>
        <begin position="107"/>
        <end position="127"/>
    </location>
</feature>
<dbReference type="InterPro" id="IPR036259">
    <property type="entry name" value="MFS_trans_sf"/>
</dbReference>
<comment type="caution">
    <text evidence="8">The sequence shown here is derived from an EMBL/GenBank/DDBJ whole genome shotgun (WGS) entry which is preliminary data.</text>
</comment>
<keyword evidence="9" id="KW-1185">Reference proteome</keyword>
<feature type="transmembrane region" description="Helical" evidence="6">
    <location>
        <begin position="164"/>
        <end position="187"/>
    </location>
</feature>
<dbReference type="PROSITE" id="PS00217">
    <property type="entry name" value="SUGAR_TRANSPORT_2"/>
    <property type="match status" value="1"/>
</dbReference>
<dbReference type="PROSITE" id="PS50850">
    <property type="entry name" value="MFS"/>
    <property type="match status" value="1"/>
</dbReference>
<keyword evidence="5 6" id="KW-0472">Membrane</keyword>
<dbReference type="EMBL" id="JAGYPG010000003">
    <property type="protein sequence ID" value="MBS4196726.1"/>
    <property type="molecule type" value="Genomic_DNA"/>
</dbReference>
<dbReference type="CDD" id="cd17489">
    <property type="entry name" value="MFS_YfcJ_like"/>
    <property type="match status" value="1"/>
</dbReference>
<evidence type="ECO:0000256" key="6">
    <source>
        <dbReference type="SAM" id="Phobius"/>
    </source>
</evidence>
<feature type="transmembrane region" description="Helical" evidence="6">
    <location>
        <begin position="47"/>
        <end position="65"/>
    </location>
</feature>
<dbReference type="RefSeq" id="WP_213125948.1">
    <property type="nucleotide sequence ID" value="NZ_JAGYPG010000003.1"/>
</dbReference>
<dbReference type="Gene3D" id="1.20.1250.20">
    <property type="entry name" value="MFS general substrate transporter like domains"/>
    <property type="match status" value="2"/>
</dbReference>
<keyword evidence="4 6" id="KW-1133">Transmembrane helix</keyword>
<evidence type="ECO:0000256" key="5">
    <source>
        <dbReference type="ARBA" id="ARBA00023136"/>
    </source>
</evidence>
<dbReference type="GO" id="GO:0005886">
    <property type="term" value="C:plasma membrane"/>
    <property type="evidence" value="ECO:0007669"/>
    <property type="project" value="UniProtKB-SubCell"/>
</dbReference>
<dbReference type="PANTHER" id="PTHR23531">
    <property type="entry name" value="QUINOLENE RESISTANCE PROTEIN NORA"/>
    <property type="match status" value="1"/>
</dbReference>
<feature type="transmembrane region" description="Helical" evidence="6">
    <location>
        <begin position="336"/>
        <end position="357"/>
    </location>
</feature>
<sequence length="396" mass="43743">MNSEKLWTKEFIAVSTINFLATLMFYLLMVTIATYAKNEFHVSTSTAGLVSSIFIIGSLLGRLGAGRYISEIGTKKVFWTGLILLTVASIFYFGIFNTTTLLLNRLFHGIAFGLMGTAAGTIIAQVLPSERRGEGIGYYSLSTILATAIGPFFGILLMKLDNGFMIMYLINVIFSIGSMIFLALVKIKIAETSKEKRIVEKGPILTRFIEPKAAPISLVALVIGFSYSGVMSFLSFYAEEIHLVTAASYFFLVYAVVIIFTRPITGKLMDTRGANIIVYPCFAIFAVGMFLFSEASAGWMLLLASAFIGLGYGNFNSIAQAIAIKVTEPHRFGLATSTYFILYDLGLGLGPYILGFIEPYSGYRAIFFSMVIVILLCYPMYYFAYGKKTRNLQYNN</sequence>
<feature type="transmembrane region" description="Helical" evidence="6">
    <location>
        <begin position="139"/>
        <end position="158"/>
    </location>
</feature>
<dbReference type="InterPro" id="IPR005829">
    <property type="entry name" value="Sugar_transporter_CS"/>
</dbReference>
<proteinExistence type="predicted"/>
<dbReference type="Proteomes" id="UP000681414">
    <property type="component" value="Unassembled WGS sequence"/>
</dbReference>
<dbReference type="InterPro" id="IPR020846">
    <property type="entry name" value="MFS_dom"/>
</dbReference>
<gene>
    <name evidence="8" type="ORF">KHA97_16875</name>
</gene>
<evidence type="ECO:0000256" key="4">
    <source>
        <dbReference type="ARBA" id="ARBA00022989"/>
    </source>
</evidence>
<protein>
    <submittedName>
        <fullName evidence="8">MFS transporter</fullName>
    </submittedName>
</protein>
<evidence type="ECO:0000313" key="9">
    <source>
        <dbReference type="Proteomes" id="UP000681414"/>
    </source>
</evidence>
<evidence type="ECO:0000256" key="3">
    <source>
        <dbReference type="ARBA" id="ARBA00022692"/>
    </source>
</evidence>
<dbReference type="Pfam" id="PF07690">
    <property type="entry name" value="MFS_1"/>
    <property type="match status" value="1"/>
</dbReference>